<dbReference type="InterPro" id="IPR036397">
    <property type="entry name" value="RNaseH_sf"/>
</dbReference>
<evidence type="ECO:0000313" key="1">
    <source>
        <dbReference type="EMBL" id="KAG0142277.1"/>
    </source>
</evidence>
<reference evidence="1" key="1">
    <citation type="submission" date="2013-11" db="EMBL/GenBank/DDBJ databases">
        <title>Genome sequence of the fusiform rust pathogen reveals effectors for host alternation and coevolution with pine.</title>
        <authorList>
            <consortium name="DOE Joint Genome Institute"/>
            <person name="Smith K."/>
            <person name="Pendleton A."/>
            <person name="Kubisiak T."/>
            <person name="Anderson C."/>
            <person name="Salamov A."/>
            <person name="Aerts A."/>
            <person name="Riley R."/>
            <person name="Clum A."/>
            <person name="Lindquist E."/>
            <person name="Ence D."/>
            <person name="Campbell M."/>
            <person name="Kronenberg Z."/>
            <person name="Feau N."/>
            <person name="Dhillon B."/>
            <person name="Hamelin R."/>
            <person name="Burleigh J."/>
            <person name="Smith J."/>
            <person name="Yandell M."/>
            <person name="Nelson C."/>
            <person name="Grigoriev I."/>
            <person name="Davis J."/>
        </authorList>
    </citation>
    <scope>NUCLEOTIDE SEQUENCE</scope>
    <source>
        <strain evidence="1">G11</strain>
    </source>
</reference>
<dbReference type="GO" id="GO:0003676">
    <property type="term" value="F:nucleic acid binding"/>
    <property type="evidence" value="ECO:0007669"/>
    <property type="project" value="InterPro"/>
</dbReference>
<name>A0A9P6NDI7_9BASI</name>
<accession>A0A9P6NDI7</accession>
<gene>
    <name evidence="1" type="ORF">CROQUDRAFT_97737</name>
</gene>
<dbReference type="EMBL" id="MU167354">
    <property type="protein sequence ID" value="KAG0142277.1"/>
    <property type="molecule type" value="Genomic_DNA"/>
</dbReference>
<dbReference type="SUPFAM" id="SSF53098">
    <property type="entry name" value="Ribonuclease H-like"/>
    <property type="match status" value="1"/>
</dbReference>
<protein>
    <recommendedName>
        <fullName evidence="3">RNase H type-1 domain-containing protein</fullName>
    </recommendedName>
</protein>
<evidence type="ECO:0000313" key="2">
    <source>
        <dbReference type="Proteomes" id="UP000886653"/>
    </source>
</evidence>
<keyword evidence="2" id="KW-1185">Reference proteome</keyword>
<dbReference type="InterPro" id="IPR012337">
    <property type="entry name" value="RNaseH-like_sf"/>
</dbReference>
<dbReference type="AlphaFoldDB" id="A0A9P6NDI7"/>
<dbReference type="Proteomes" id="UP000886653">
    <property type="component" value="Unassembled WGS sequence"/>
</dbReference>
<proteinExistence type="predicted"/>
<dbReference type="Gene3D" id="3.30.420.10">
    <property type="entry name" value="Ribonuclease H-like superfamily/Ribonuclease H"/>
    <property type="match status" value="1"/>
</dbReference>
<comment type="caution">
    <text evidence="1">The sequence shown here is derived from an EMBL/GenBank/DDBJ whole genome shotgun (WGS) entry which is preliminary data.</text>
</comment>
<organism evidence="1 2">
    <name type="scientific">Cronartium quercuum f. sp. fusiforme G11</name>
    <dbReference type="NCBI Taxonomy" id="708437"/>
    <lineage>
        <taxon>Eukaryota</taxon>
        <taxon>Fungi</taxon>
        <taxon>Dikarya</taxon>
        <taxon>Basidiomycota</taxon>
        <taxon>Pucciniomycotina</taxon>
        <taxon>Pucciniomycetes</taxon>
        <taxon>Pucciniales</taxon>
        <taxon>Coleosporiaceae</taxon>
        <taxon>Cronartium</taxon>
    </lineage>
</organism>
<evidence type="ECO:0008006" key="3">
    <source>
        <dbReference type="Google" id="ProtNLM"/>
    </source>
</evidence>
<sequence>MTPWGKRADAAVTSEEVSRRVAPSPFEGISNYEAEAVLRLLNEPPRQATAQYLATKLRTLATRVKSKVNVELYWVPGHEGIPLNERADAAPGKAAENQENSVRLQVGLSFLKARAKRIEGVPLNRPPSGEESSCMDFSTAIGAKPPPKIPQTHQGERLGGLSSLRGNGINGTLPCLLQEIREGEASALESV</sequence>
<dbReference type="OrthoDB" id="3265515at2759"/>